<feature type="region of interest" description="Disordered" evidence="1">
    <location>
        <begin position="356"/>
        <end position="408"/>
    </location>
</feature>
<feature type="compositionally biased region" description="Low complexity" evidence="1">
    <location>
        <begin position="98"/>
        <end position="124"/>
    </location>
</feature>
<proteinExistence type="predicted"/>
<feature type="chain" id="PRO_5040430978" evidence="2">
    <location>
        <begin position="24"/>
        <end position="408"/>
    </location>
</feature>
<dbReference type="Proteomes" id="UP000758155">
    <property type="component" value="Unassembled WGS sequence"/>
</dbReference>
<evidence type="ECO:0000256" key="1">
    <source>
        <dbReference type="SAM" id="MobiDB-lite"/>
    </source>
</evidence>
<feature type="compositionally biased region" description="Polar residues" evidence="1">
    <location>
        <begin position="371"/>
        <end position="386"/>
    </location>
</feature>
<sequence length="408" mass="43289">MSANICSFTALVFAFALLPRVAAQVSATTALSIVYSPSGGYIASSIVTTGLSSSAAGGYGDPMFSESSWAYEVPSSVLSVDTFANSEAATSDRSSLYASSSETSPRASTSSSQGNFETSTSSLITGSSSRLSSIYQPTSASNTDGTVPTISFLRTSTWPGPEVDARLVRELPKEHSSRAISDYRSKSYQPGILNFVPLDGLQPPLTWHFESALRLTWPTTYVWYNDFSYTQVRTEDDACVTAAGRLNLPSPTALASVIFPAASITNPTEPPSALVGWLNDLPTVKEQLSGVPIKSSCDPIVAGTTTLPSMTDAPVEYLTTVTSLYKDTVTHRVTKMSSSLAQSFTSRLAETTSIVDQPVTTSAVERPPPSTAMSDSPSDLPSITHTLSRHPASSRLTIVSKQTPADNR</sequence>
<name>A0A9P4WFW4_9PLEO</name>
<dbReference type="OrthoDB" id="5414836at2759"/>
<evidence type="ECO:0000313" key="4">
    <source>
        <dbReference type="Proteomes" id="UP000758155"/>
    </source>
</evidence>
<keyword evidence="2" id="KW-0732">Signal</keyword>
<evidence type="ECO:0000313" key="3">
    <source>
        <dbReference type="EMBL" id="KAF3031281.1"/>
    </source>
</evidence>
<dbReference type="AlphaFoldDB" id="A0A9P4WFW4"/>
<keyword evidence="4" id="KW-1185">Reference proteome</keyword>
<accession>A0A9P4WFW4</accession>
<feature type="compositionally biased region" description="Polar residues" evidence="1">
    <location>
        <begin position="394"/>
        <end position="408"/>
    </location>
</feature>
<dbReference type="EMBL" id="SWKV01000169">
    <property type="protein sequence ID" value="KAF3031281.1"/>
    <property type="molecule type" value="Genomic_DNA"/>
</dbReference>
<feature type="signal peptide" evidence="2">
    <location>
        <begin position="1"/>
        <end position="23"/>
    </location>
</feature>
<reference evidence="3" key="1">
    <citation type="submission" date="2019-04" db="EMBL/GenBank/DDBJ databases">
        <title>Sequencing of skin fungus with MAO and IRED activity.</title>
        <authorList>
            <person name="Marsaioli A.J."/>
            <person name="Bonatto J.M.C."/>
            <person name="Reis Junior O."/>
        </authorList>
    </citation>
    <scope>NUCLEOTIDE SEQUENCE</scope>
    <source>
        <strain evidence="3">28M1</strain>
    </source>
</reference>
<evidence type="ECO:0000256" key="2">
    <source>
        <dbReference type="SAM" id="SignalP"/>
    </source>
</evidence>
<comment type="caution">
    <text evidence="3">The sequence shown here is derived from an EMBL/GenBank/DDBJ whole genome shotgun (WGS) entry which is preliminary data.</text>
</comment>
<gene>
    <name evidence="3" type="ORF">E8E12_001175</name>
</gene>
<organism evidence="3 4">
    <name type="scientific">Didymella heteroderae</name>
    <dbReference type="NCBI Taxonomy" id="1769908"/>
    <lineage>
        <taxon>Eukaryota</taxon>
        <taxon>Fungi</taxon>
        <taxon>Dikarya</taxon>
        <taxon>Ascomycota</taxon>
        <taxon>Pezizomycotina</taxon>
        <taxon>Dothideomycetes</taxon>
        <taxon>Pleosporomycetidae</taxon>
        <taxon>Pleosporales</taxon>
        <taxon>Pleosporineae</taxon>
        <taxon>Didymellaceae</taxon>
        <taxon>Didymella</taxon>
    </lineage>
</organism>
<feature type="region of interest" description="Disordered" evidence="1">
    <location>
        <begin position="94"/>
        <end position="124"/>
    </location>
</feature>
<protein>
    <submittedName>
        <fullName evidence="3">Uncharacterized protein</fullName>
    </submittedName>
</protein>